<evidence type="ECO:0000256" key="14">
    <source>
        <dbReference type="ARBA" id="ARBA00048988"/>
    </source>
</evidence>
<keyword evidence="8" id="KW-0238">DNA-binding</keyword>
<keyword evidence="6" id="KW-0269">Exonuclease</keyword>
<comment type="catalytic activity">
    <reaction evidence="14">
        <text>ATP + H2O = ADP + phosphate + H(+)</text>
        <dbReference type="Rhea" id="RHEA:13065"/>
        <dbReference type="ChEBI" id="CHEBI:15377"/>
        <dbReference type="ChEBI" id="CHEBI:15378"/>
        <dbReference type="ChEBI" id="CHEBI:30616"/>
        <dbReference type="ChEBI" id="CHEBI:43474"/>
        <dbReference type="ChEBI" id="CHEBI:456216"/>
        <dbReference type="EC" id="5.6.2.4"/>
    </reaction>
</comment>
<keyword evidence="10" id="KW-0413">Isomerase</keyword>
<evidence type="ECO:0000256" key="9">
    <source>
        <dbReference type="ARBA" id="ARBA00023204"/>
    </source>
</evidence>
<dbReference type="InterPro" id="IPR014151">
    <property type="entry name" value="DNA_helicase_AddA"/>
</dbReference>
<evidence type="ECO:0000256" key="8">
    <source>
        <dbReference type="ARBA" id="ARBA00023125"/>
    </source>
</evidence>
<keyword evidence="19" id="KW-1185">Reference proteome</keyword>
<evidence type="ECO:0000256" key="1">
    <source>
        <dbReference type="ARBA" id="ARBA00022722"/>
    </source>
</evidence>
<dbReference type="EC" id="5.6.2.4" evidence="12"/>
<comment type="catalytic activity">
    <reaction evidence="11">
        <text>Couples ATP hydrolysis with the unwinding of duplex DNA by translocating in the 3'-5' direction.</text>
        <dbReference type="EC" id="5.6.2.4"/>
    </reaction>
</comment>
<keyword evidence="5 15" id="KW-0347">Helicase</keyword>
<evidence type="ECO:0000259" key="17">
    <source>
        <dbReference type="PROSITE" id="PS51217"/>
    </source>
</evidence>
<dbReference type="Pfam" id="PF13361">
    <property type="entry name" value="UvrD_C"/>
    <property type="match status" value="1"/>
</dbReference>
<dbReference type="InterPro" id="IPR014017">
    <property type="entry name" value="DNA_helicase_UvrD-like_C"/>
</dbReference>
<evidence type="ECO:0000256" key="5">
    <source>
        <dbReference type="ARBA" id="ARBA00022806"/>
    </source>
</evidence>
<feature type="domain" description="UvrD-like helicase C-terminal" evidence="17">
    <location>
        <begin position="511"/>
        <end position="797"/>
    </location>
</feature>
<sequence length="1185" mass="129399">MNARVSVPSDTVERQTLAADPRNSVWVSANAGSGKTHVLSLRVTRLLLGGTLPSKILCLTYTRAAAANMSNRVFGHLAEWAMLDDEKLGSRIKELEGRAPSPETLRKARQLFASALETPGGLKIQTIHAFCESVLHQFPLEANIAAHFSMLDGNMEAALFAEARRHLITGSLPTAADAALADAFGHAMDCAGEAGLEALLTEIMSRRDGLRRFIDQGGNPLYSAFEFGANDDCAAVAGAIWPDPYFHRRMADDFLARAHAAGKANAKKFAESLIEACDQPDTEKRLDCLRRAFLTRGSDGRWQPKKPEGIASKGVGEFFASFADEFARIADGILRLTDRLALLRMLHGTRAALHLADRLLHRYERLKSGRGFLDFNDLITRTARLLARPDAGPWVQFKLDQGIDHILLDEAQDTSPDQWAVVRHLADEFFAGEGARGSAQRTLFAVGDEKQSIYSFQGAEPQSFTDTRDIFETRAKEADKRFARVELQWSFRSTADVLKAVDHVFKAETAKRGLTRYPEPIDHKAVREGQAGYVELWPSLGPEDVEEPDDWAASIDHAKAPAARLAENIAKTVKAWIESGDRIEGRDRPFTAGDVMVLVRKRDSFVHALSRSLKERGIAVAGADRISLPAHIAVKDLLALGRFILQPEDDLSLASLLRSPVFALSEDQLFALAAHRPEGQSLGQALRQGAAGNPHLMTVAAQLALWTNEAAFKPVFEFYAGVLGRDGVRRKMIARLGHEAGEILDEFMSFCLDSEKAGQSGLQAFLAALDQSAPDIKREMDQSRPEVRIMTVHAAKGLEAPVVFLVDGGSAPFSDGHMPRLMPLDPPRKGDWAGKGYLWRFSKDVGNEVTRTIGAGFKERADDEYRRLLYVGMTRAEDRLIVCGYHGKRGPHADGWHTLVSNGLASSGQLEERQCGVTGETLQRFRVSADKPAESRAPSVAEPARPQRQRIVLPPNLFADLPPPPPLPRPLAPSGAVASVEVDEGGEVIAGRSPVLDADPGPSLAIARGLAFHRLIEVLPDLSPSERRPAAERYLERVGANWHPVERAKMLKAIEAVLDAPELKALWGENSRAEVAITGTVDVKGAPRAVSGKIDRLAVGVDEVLIVDFKTSRPAPLGINELPPAYIAQLALYRALLQPLYPGRRLSATLVFTEAARVIAVPEERMDAMLAELATTELGTGNEPA</sequence>
<dbReference type="PROSITE" id="PS51198">
    <property type="entry name" value="UVRD_HELICASE_ATP_BIND"/>
    <property type="match status" value="1"/>
</dbReference>
<dbReference type="Gene3D" id="3.30.160.800">
    <property type="match status" value="1"/>
</dbReference>
<accession>A0ABT1C461</accession>
<evidence type="ECO:0000256" key="13">
    <source>
        <dbReference type="ARBA" id="ARBA00034923"/>
    </source>
</evidence>
<dbReference type="SUPFAM" id="SSF52540">
    <property type="entry name" value="P-loop containing nucleoside triphosphate hydrolases"/>
    <property type="match status" value="1"/>
</dbReference>
<evidence type="ECO:0000256" key="4">
    <source>
        <dbReference type="ARBA" id="ARBA00022801"/>
    </source>
</evidence>
<evidence type="ECO:0000256" key="15">
    <source>
        <dbReference type="PROSITE-ProRule" id="PRU00560"/>
    </source>
</evidence>
<dbReference type="InterPro" id="IPR038726">
    <property type="entry name" value="PDDEXK_AddAB-type"/>
</dbReference>
<keyword evidence="3" id="KW-0227">DNA damage</keyword>
<dbReference type="PROSITE" id="PS51217">
    <property type="entry name" value="UVRD_HELICASE_CTER"/>
    <property type="match status" value="1"/>
</dbReference>
<keyword evidence="2 15" id="KW-0547">Nucleotide-binding</keyword>
<evidence type="ECO:0000313" key="19">
    <source>
        <dbReference type="Proteomes" id="UP001205906"/>
    </source>
</evidence>
<evidence type="ECO:0000256" key="10">
    <source>
        <dbReference type="ARBA" id="ARBA00023235"/>
    </source>
</evidence>
<evidence type="ECO:0000256" key="7">
    <source>
        <dbReference type="ARBA" id="ARBA00022840"/>
    </source>
</evidence>
<comment type="caution">
    <text evidence="18">The sequence shown here is derived from an EMBL/GenBank/DDBJ whole genome shotgun (WGS) entry which is preliminary data.</text>
</comment>
<evidence type="ECO:0000256" key="6">
    <source>
        <dbReference type="ARBA" id="ARBA00022839"/>
    </source>
</evidence>
<name>A0ABT1C461_9HYPH</name>
<organism evidence="18 19">
    <name type="scientific">Mesorhizobium liriopis</name>
    <dbReference type="NCBI Taxonomy" id="2953882"/>
    <lineage>
        <taxon>Bacteria</taxon>
        <taxon>Pseudomonadati</taxon>
        <taxon>Pseudomonadota</taxon>
        <taxon>Alphaproteobacteria</taxon>
        <taxon>Hyphomicrobiales</taxon>
        <taxon>Phyllobacteriaceae</taxon>
        <taxon>Mesorhizobium</taxon>
    </lineage>
</organism>
<dbReference type="Gene3D" id="3.90.320.10">
    <property type="match status" value="1"/>
</dbReference>
<dbReference type="RefSeq" id="WP_252816170.1">
    <property type="nucleotide sequence ID" value="NZ_JAMXQS010000002.1"/>
</dbReference>
<evidence type="ECO:0000256" key="3">
    <source>
        <dbReference type="ARBA" id="ARBA00022763"/>
    </source>
</evidence>
<dbReference type="PANTHER" id="PTHR11070:SF2">
    <property type="entry name" value="ATP-DEPENDENT DNA HELICASE SRS2"/>
    <property type="match status" value="1"/>
</dbReference>
<dbReference type="Pfam" id="PF12705">
    <property type="entry name" value="PDDEXK_1"/>
    <property type="match status" value="1"/>
</dbReference>
<dbReference type="InterPro" id="IPR014016">
    <property type="entry name" value="UvrD-like_ATP-bd"/>
</dbReference>
<feature type="binding site" evidence="15">
    <location>
        <begin position="29"/>
        <end position="36"/>
    </location>
    <ligand>
        <name>ATP</name>
        <dbReference type="ChEBI" id="CHEBI:30616"/>
    </ligand>
</feature>
<dbReference type="GO" id="GO:0004386">
    <property type="term" value="F:helicase activity"/>
    <property type="evidence" value="ECO:0007669"/>
    <property type="project" value="UniProtKB-KW"/>
</dbReference>
<evidence type="ECO:0000256" key="12">
    <source>
        <dbReference type="ARBA" id="ARBA00034808"/>
    </source>
</evidence>
<evidence type="ECO:0000313" key="18">
    <source>
        <dbReference type="EMBL" id="MCO6048916.1"/>
    </source>
</evidence>
<evidence type="ECO:0000256" key="2">
    <source>
        <dbReference type="ARBA" id="ARBA00022741"/>
    </source>
</evidence>
<keyword evidence="1" id="KW-0540">Nuclease</keyword>
<dbReference type="Proteomes" id="UP001205906">
    <property type="component" value="Unassembled WGS sequence"/>
</dbReference>
<dbReference type="NCBIfam" id="TIGR02784">
    <property type="entry name" value="addA_alphas"/>
    <property type="match status" value="1"/>
</dbReference>
<dbReference type="InterPro" id="IPR000212">
    <property type="entry name" value="DNA_helicase_UvrD/REP"/>
</dbReference>
<proteinExistence type="predicted"/>
<protein>
    <recommendedName>
        <fullName evidence="12">DNA 3'-5' helicase</fullName>
        <ecNumber evidence="12">5.6.2.4</ecNumber>
    </recommendedName>
    <alternativeName>
        <fullName evidence="13">DNA 3'-5' helicase II</fullName>
    </alternativeName>
</protein>
<dbReference type="EMBL" id="JAMXQS010000002">
    <property type="protein sequence ID" value="MCO6048916.1"/>
    <property type="molecule type" value="Genomic_DNA"/>
</dbReference>
<dbReference type="InterPro" id="IPR011604">
    <property type="entry name" value="PDDEXK-like_dom_sf"/>
</dbReference>
<evidence type="ECO:0000256" key="11">
    <source>
        <dbReference type="ARBA" id="ARBA00034617"/>
    </source>
</evidence>
<gene>
    <name evidence="18" type="primary">addA</name>
    <name evidence="18" type="ORF">NGM99_03825</name>
</gene>
<reference evidence="18 19" key="1">
    <citation type="submission" date="2022-06" db="EMBL/GenBank/DDBJ databases">
        <title>Mesorhizobium sp. strain RP14 Genome sequencing and assembly.</title>
        <authorList>
            <person name="Kim I."/>
        </authorList>
    </citation>
    <scope>NUCLEOTIDE SEQUENCE [LARGE SCALE GENOMIC DNA]</scope>
    <source>
        <strain evidence="19">RP14(2022)</strain>
    </source>
</reference>
<keyword evidence="7 15" id="KW-0067">ATP-binding</keyword>
<dbReference type="PANTHER" id="PTHR11070">
    <property type="entry name" value="UVRD / RECB / PCRA DNA HELICASE FAMILY MEMBER"/>
    <property type="match status" value="1"/>
</dbReference>
<feature type="domain" description="UvrD-like helicase ATP-binding" evidence="16">
    <location>
        <begin position="8"/>
        <end position="494"/>
    </location>
</feature>
<dbReference type="InterPro" id="IPR027417">
    <property type="entry name" value="P-loop_NTPase"/>
</dbReference>
<evidence type="ECO:0000259" key="16">
    <source>
        <dbReference type="PROSITE" id="PS51198"/>
    </source>
</evidence>
<keyword evidence="9" id="KW-0234">DNA repair</keyword>
<dbReference type="Gene3D" id="1.10.486.10">
    <property type="entry name" value="PCRA, domain 4"/>
    <property type="match status" value="1"/>
</dbReference>
<keyword evidence="4 15" id="KW-0378">Hydrolase</keyword>
<dbReference type="Gene3D" id="3.40.50.300">
    <property type="entry name" value="P-loop containing nucleotide triphosphate hydrolases"/>
    <property type="match status" value="3"/>
</dbReference>
<dbReference type="Pfam" id="PF00580">
    <property type="entry name" value="UvrD-helicase"/>
    <property type="match status" value="1"/>
</dbReference>